<dbReference type="Gene3D" id="1.10.10.10">
    <property type="entry name" value="Winged helix-like DNA-binding domain superfamily/Winged helix DNA-binding domain"/>
    <property type="match status" value="1"/>
</dbReference>
<dbReference type="SUPFAM" id="SSF46785">
    <property type="entry name" value="Winged helix' DNA-binding domain"/>
    <property type="match status" value="1"/>
</dbReference>
<dbReference type="PANTHER" id="PTHR30432:SF1">
    <property type="entry name" value="DNA-BINDING TRANSCRIPTIONAL DUAL REGULATOR MODE"/>
    <property type="match status" value="1"/>
</dbReference>
<dbReference type="InterPro" id="IPR008995">
    <property type="entry name" value="Mo/tungstate-bd_C_term_dom"/>
</dbReference>
<dbReference type="SUPFAM" id="SSF50331">
    <property type="entry name" value="MOP-like"/>
    <property type="match status" value="1"/>
</dbReference>
<dbReference type="PANTHER" id="PTHR30432">
    <property type="entry name" value="TRANSCRIPTIONAL REGULATOR MODE"/>
    <property type="match status" value="1"/>
</dbReference>
<proteinExistence type="inferred from homology"/>
<gene>
    <name evidence="8" type="ORF">DPV93_02215</name>
</gene>
<dbReference type="NCBIfam" id="TIGR00637">
    <property type="entry name" value="ModE_repress"/>
    <property type="match status" value="1"/>
</dbReference>
<dbReference type="GO" id="GO:0006355">
    <property type="term" value="P:regulation of DNA-templated transcription"/>
    <property type="evidence" value="ECO:0007669"/>
    <property type="project" value="InterPro"/>
</dbReference>
<dbReference type="STRING" id="1035839.GCA_000238795_01640"/>
<dbReference type="InterPro" id="IPR036390">
    <property type="entry name" value="WH_DNA-bd_sf"/>
</dbReference>
<evidence type="ECO:0000256" key="4">
    <source>
        <dbReference type="ARBA" id="ARBA00022737"/>
    </source>
</evidence>
<feature type="region of interest" description="Required for dimer formation and molybdate binding" evidence="6">
    <location>
        <begin position="126"/>
        <end position="134"/>
    </location>
</feature>
<dbReference type="InterPro" id="IPR004606">
    <property type="entry name" value="Mop_domain"/>
</dbReference>
<evidence type="ECO:0000313" key="9">
    <source>
        <dbReference type="Proteomes" id="UP000253872"/>
    </source>
</evidence>
<evidence type="ECO:0000256" key="3">
    <source>
        <dbReference type="ARBA" id="ARBA00022505"/>
    </source>
</evidence>
<dbReference type="GO" id="GO:0015689">
    <property type="term" value="P:molybdate ion transport"/>
    <property type="evidence" value="ECO:0007669"/>
    <property type="project" value="UniProtKB-UniRule"/>
</dbReference>
<protein>
    <submittedName>
        <fullName evidence="8">LysR family transcriptional regulator</fullName>
    </submittedName>
</protein>
<dbReference type="InterPro" id="IPR051815">
    <property type="entry name" value="Molybdate_resp_trans_reg"/>
</dbReference>
<dbReference type="InterPro" id="IPR005116">
    <property type="entry name" value="Transp-assoc_OB_typ1"/>
</dbReference>
<keyword evidence="2 5" id="KW-0813">Transport</keyword>
<dbReference type="AlphaFoldDB" id="A0A369YJE5"/>
<dbReference type="PROSITE" id="PS51866">
    <property type="entry name" value="MOP"/>
    <property type="match status" value="1"/>
</dbReference>
<dbReference type="GO" id="GO:0030151">
    <property type="term" value="F:molybdenum ion binding"/>
    <property type="evidence" value="ECO:0007669"/>
    <property type="project" value="UniProtKB-UniRule"/>
</dbReference>
<evidence type="ECO:0000256" key="6">
    <source>
        <dbReference type="PIRSR" id="PIRSR005763-1"/>
    </source>
</evidence>
<dbReference type="InterPro" id="IPR036388">
    <property type="entry name" value="WH-like_DNA-bd_sf"/>
</dbReference>
<evidence type="ECO:0000256" key="1">
    <source>
        <dbReference type="ARBA" id="ARBA00008110"/>
    </source>
</evidence>
<dbReference type="RefSeq" id="WP_111401837.1">
    <property type="nucleotide sequence ID" value="NZ_QEPN01000001.1"/>
</dbReference>
<keyword evidence="4" id="KW-0677">Repeat</keyword>
<evidence type="ECO:0000256" key="2">
    <source>
        <dbReference type="ARBA" id="ARBA00022448"/>
    </source>
</evidence>
<dbReference type="InterPro" id="IPR003725">
    <property type="entry name" value="ModE-bd_N"/>
</dbReference>
<comment type="caution">
    <text evidence="8">The sequence shown here is derived from an EMBL/GenBank/DDBJ whole genome shotgun (WGS) entry which is preliminary data.</text>
</comment>
<evidence type="ECO:0000256" key="5">
    <source>
        <dbReference type="PIRNR" id="PIRNR005763"/>
    </source>
</evidence>
<dbReference type="PIRSF" id="PIRSF005763">
    <property type="entry name" value="Txn_reg_ModE"/>
    <property type="match status" value="1"/>
</dbReference>
<evidence type="ECO:0000313" key="8">
    <source>
        <dbReference type="EMBL" id="RDE73993.1"/>
    </source>
</evidence>
<dbReference type="EMBL" id="QEPN01000001">
    <property type="protein sequence ID" value="RDE73993.1"/>
    <property type="molecule type" value="Genomic_DNA"/>
</dbReference>
<organism evidence="8 9">
    <name type="scientific">Haemophilus sputorum</name>
    <dbReference type="NCBI Taxonomy" id="1078480"/>
    <lineage>
        <taxon>Bacteria</taxon>
        <taxon>Pseudomonadati</taxon>
        <taxon>Pseudomonadota</taxon>
        <taxon>Gammaproteobacteria</taxon>
        <taxon>Pasteurellales</taxon>
        <taxon>Pasteurellaceae</taxon>
        <taxon>Haemophilus</taxon>
    </lineage>
</organism>
<accession>A0A369YJE5</accession>
<dbReference type="Proteomes" id="UP000253872">
    <property type="component" value="Unassembled WGS sequence"/>
</dbReference>
<name>A0A369YJE5_9PAST</name>
<dbReference type="Gene3D" id="2.40.50.100">
    <property type="match status" value="1"/>
</dbReference>
<dbReference type="Pfam" id="PF03459">
    <property type="entry name" value="TOBE"/>
    <property type="match status" value="1"/>
</dbReference>
<reference evidence="8 9" key="1">
    <citation type="submission" date="2018-05" db="EMBL/GenBank/DDBJ databases">
        <title>Draft Genome Sequences for a Diverse set of 7 Haemophilus Species.</title>
        <authorList>
            <person name="Nichols M."/>
            <person name="Topaz N."/>
            <person name="Wang X."/>
            <person name="Wang X."/>
            <person name="Boxrud D."/>
        </authorList>
    </citation>
    <scope>NUCLEOTIDE SEQUENCE [LARGE SCALE GENOMIC DNA]</scope>
    <source>
        <strain evidence="8 9">C2002001239</strain>
    </source>
</reference>
<dbReference type="NCBIfam" id="TIGR00638">
    <property type="entry name" value="Mop"/>
    <property type="match status" value="1"/>
</dbReference>
<evidence type="ECO:0000259" key="7">
    <source>
        <dbReference type="PROSITE" id="PS51866"/>
    </source>
</evidence>
<feature type="domain" description="Mop" evidence="7">
    <location>
        <begin position="125"/>
        <end position="192"/>
    </location>
</feature>
<dbReference type="InterPro" id="IPR016462">
    <property type="entry name" value="ModE"/>
</dbReference>
<sequence>MTTSAEILLTIKLQNALFIDPKRIRLLKEIQACGSINQAAKNAQVSYKSAWDHLEAMNNISPKPLLERNIGGKNGGGTSLTPYAKRLLQLYDLLEKTQAHAFEILQDESIPLDSLLAATNKFSLQSSARNQFVGKVSKLALKANHCLVDVSIAELPYPLQVSITSRSAERLALTLGKEVVAMFKAPWLNIQDKAEENIANQFPATIISISPEEILLKPEGSETILCASLKNGSSWQAGQAVWVSVAPEQIILATLVA</sequence>
<comment type="similarity">
    <text evidence="1 5">Belongs to the ModE family.</text>
</comment>
<keyword evidence="3 5" id="KW-0500">Molybdenum</keyword>